<feature type="region of interest" description="Disordered" evidence="1">
    <location>
        <begin position="720"/>
        <end position="775"/>
    </location>
</feature>
<evidence type="ECO:0000256" key="1">
    <source>
        <dbReference type="SAM" id="MobiDB-lite"/>
    </source>
</evidence>
<dbReference type="Pfam" id="PF11331">
    <property type="entry name" value="Zn_ribbon_12"/>
    <property type="match status" value="1"/>
</dbReference>
<dbReference type="PANTHER" id="PTHR31105:SF6">
    <property type="entry name" value="OS01G0621300 PROTEIN"/>
    <property type="match status" value="1"/>
</dbReference>
<dbReference type="OrthoDB" id="2020426at2759"/>
<comment type="caution">
    <text evidence="3">The sequence shown here is derived from an EMBL/GenBank/DDBJ whole genome shotgun (WGS) entry which is preliminary data.</text>
</comment>
<reference evidence="3" key="2">
    <citation type="submission" date="2021-02" db="EMBL/GenBank/DDBJ databases">
        <authorList>
            <person name="Kimball J.A."/>
            <person name="Haas M.W."/>
            <person name="Macchietto M."/>
            <person name="Kono T."/>
            <person name="Duquette J."/>
            <person name="Shao M."/>
        </authorList>
    </citation>
    <scope>NUCLEOTIDE SEQUENCE</scope>
    <source>
        <tissue evidence="3">Fresh leaf tissue</tissue>
    </source>
</reference>
<feature type="compositionally biased region" description="Basic and acidic residues" evidence="1">
    <location>
        <begin position="663"/>
        <end position="689"/>
    </location>
</feature>
<dbReference type="AlphaFoldDB" id="A0A8J5RYF6"/>
<feature type="region of interest" description="Disordered" evidence="1">
    <location>
        <begin position="44"/>
        <end position="68"/>
    </location>
</feature>
<feature type="compositionally biased region" description="Basic and acidic residues" evidence="1">
    <location>
        <begin position="51"/>
        <end position="60"/>
    </location>
</feature>
<accession>A0A8J5RYF6</accession>
<evidence type="ECO:0000259" key="2">
    <source>
        <dbReference type="Pfam" id="PF11331"/>
    </source>
</evidence>
<dbReference type="InterPro" id="IPR021480">
    <property type="entry name" value="Zinc_ribbon_12"/>
</dbReference>
<feature type="compositionally biased region" description="Polar residues" evidence="1">
    <location>
        <begin position="744"/>
        <end position="760"/>
    </location>
</feature>
<reference evidence="3" key="1">
    <citation type="journal article" date="2021" name="bioRxiv">
        <title>Whole Genome Assembly and Annotation of Northern Wild Rice, Zizania palustris L., Supports a Whole Genome Duplication in the Zizania Genus.</title>
        <authorList>
            <person name="Haas M."/>
            <person name="Kono T."/>
            <person name="Macchietto M."/>
            <person name="Millas R."/>
            <person name="McGilp L."/>
            <person name="Shao M."/>
            <person name="Duquette J."/>
            <person name="Hirsch C.N."/>
            <person name="Kimball J."/>
        </authorList>
    </citation>
    <scope>NUCLEOTIDE SEQUENCE</scope>
    <source>
        <tissue evidence="3">Fresh leaf tissue</tissue>
    </source>
</reference>
<feature type="compositionally biased region" description="Basic and acidic residues" evidence="1">
    <location>
        <begin position="720"/>
        <end position="729"/>
    </location>
</feature>
<feature type="compositionally biased region" description="Basic and acidic residues" evidence="1">
    <location>
        <begin position="639"/>
        <end position="651"/>
    </location>
</feature>
<organism evidence="3 4">
    <name type="scientific">Zizania palustris</name>
    <name type="common">Northern wild rice</name>
    <dbReference type="NCBI Taxonomy" id="103762"/>
    <lineage>
        <taxon>Eukaryota</taxon>
        <taxon>Viridiplantae</taxon>
        <taxon>Streptophyta</taxon>
        <taxon>Embryophyta</taxon>
        <taxon>Tracheophyta</taxon>
        <taxon>Spermatophyta</taxon>
        <taxon>Magnoliopsida</taxon>
        <taxon>Liliopsida</taxon>
        <taxon>Poales</taxon>
        <taxon>Poaceae</taxon>
        <taxon>BOP clade</taxon>
        <taxon>Oryzoideae</taxon>
        <taxon>Oryzeae</taxon>
        <taxon>Zizaniinae</taxon>
        <taxon>Zizania</taxon>
    </lineage>
</organism>
<name>A0A8J5RYF6_ZIZPA</name>
<dbReference type="PANTHER" id="PTHR31105">
    <property type="entry name" value="EXTRA-LARGE G-PROTEIN-LIKE"/>
    <property type="match status" value="1"/>
</dbReference>
<protein>
    <recommendedName>
        <fullName evidence="2">Probable zinc-ribbon domain-containing protein</fullName>
    </recommendedName>
</protein>
<evidence type="ECO:0000313" key="3">
    <source>
        <dbReference type="EMBL" id="KAG8056159.1"/>
    </source>
</evidence>
<gene>
    <name evidence="3" type="ORF">GUJ93_ZPchr0001g29253</name>
</gene>
<keyword evidence="4" id="KW-1185">Reference proteome</keyword>
<dbReference type="Proteomes" id="UP000729402">
    <property type="component" value="Unassembled WGS sequence"/>
</dbReference>
<dbReference type="GO" id="GO:1900150">
    <property type="term" value="P:regulation of defense response to fungus"/>
    <property type="evidence" value="ECO:0007669"/>
    <property type="project" value="InterPro"/>
</dbReference>
<dbReference type="InterPro" id="IPR040244">
    <property type="entry name" value="EDR4-like"/>
</dbReference>
<evidence type="ECO:0000313" key="4">
    <source>
        <dbReference type="Proteomes" id="UP000729402"/>
    </source>
</evidence>
<sequence length="944" mass="103940">MDVAPNGVGGKGSGGVVGDAGGAEEVRVPCMVVQKTTELVATLSVEEEETAPGKEEKAGHDAVGSGGGDVAKDGVDDVASSPAWPQATWRPKSSVTLLQLKNVARVLRCGHRRRELVGRTADGASLVDLPGVEGSVFPPGGAMGSDLKEMKYRRRIGLDERAQCIEQRGLDWSALKQDPVELLRKLDELRDHITRSCQIVEPPLEHRRANRRTLSMLPENPEPPLLLGYHRARYGGRYGHGLPLSPYEPLHPELGERYARHSSGRYRQYTGKQGGNCGIGNGNCNHYACSCPHCLHGQRAAPQEEHIPMARYFAGQHECYQFERSPSVSSDYDQRSVASSLYSHRSVSKKRAEYFRKKAEHLCRPVYGAAPFVLCSSCYRLLQVPMEKCMGRNRLQCGSCSEIISLKREEKVIPFSPSASFCMSKTEGSNNQTKQDFEQQLNDFANSAFYNLNEHSSMQINIDFGYDDSVSSITSHERTEKGCGSNRSIQLITDGLSLSPSRSGDIGSPKDILCERDAECQVESLDARISPCSPILEDKLVDPLCTQENNDGEDLGRANRSDLNCKGEHIINDDDGSVSMGNKQKGTECDQDALLDESMCKTHEQKSKEDYCCSPEDFTKMHELDSTKDDGIGSIEDENERHEWKGKKDDTSSITGESMGMEYEQKSKEDEKSGLEDENVNKGYDENKENNNSALEDANSPLGDTHSAFDVANLRERCEENKVQEENGKSHQPIVEDGNALAESGSSVNERTNSGFSRGSSEIGLEEDHSSTGKSGDSSFFAGFLKKGLKDLSLFNQSMDNVKVSINGHPISERALKKAEKKAGPIEPGSYWYDYRAGFWGVMGRECNGIIPPFIREFNYPIASNCAGGDTGVFVNGRELHQRDLDLLVGRGLPHISGKSYSVEISGNITDEATGKKLRSLGKLAPTIEKLKRGFGMHVPEEFR</sequence>
<feature type="domain" description="Probable zinc-ribbon" evidence="2">
    <location>
        <begin position="368"/>
        <end position="407"/>
    </location>
</feature>
<dbReference type="EMBL" id="JAAALK010000288">
    <property type="protein sequence ID" value="KAG8056159.1"/>
    <property type="molecule type" value="Genomic_DNA"/>
</dbReference>
<feature type="region of interest" description="Disordered" evidence="1">
    <location>
        <begin position="624"/>
        <end position="706"/>
    </location>
</feature>
<proteinExistence type="predicted"/>